<feature type="compositionally biased region" description="Low complexity" evidence="3">
    <location>
        <begin position="115"/>
        <end position="136"/>
    </location>
</feature>
<feature type="domain" description="FAD-dependent protein C-terminal" evidence="5">
    <location>
        <begin position="534"/>
        <end position="579"/>
    </location>
</feature>
<evidence type="ECO:0000256" key="1">
    <source>
        <dbReference type="ARBA" id="ARBA00022630"/>
    </source>
</evidence>
<organism evidence="6 7">
    <name type="scientific">Chlamydomonas reinhardtii</name>
    <name type="common">Chlamydomonas smithii</name>
    <dbReference type="NCBI Taxonomy" id="3055"/>
    <lineage>
        <taxon>Eukaryota</taxon>
        <taxon>Viridiplantae</taxon>
        <taxon>Chlorophyta</taxon>
        <taxon>core chlorophytes</taxon>
        <taxon>Chlorophyceae</taxon>
        <taxon>CS clade</taxon>
        <taxon>Chlamydomonadales</taxon>
        <taxon>Chlamydomonadaceae</taxon>
        <taxon>Chlamydomonas</taxon>
    </lineage>
</organism>
<feature type="compositionally biased region" description="Low complexity" evidence="3">
    <location>
        <begin position="144"/>
        <end position="159"/>
    </location>
</feature>
<dbReference type="InterPro" id="IPR028348">
    <property type="entry name" value="FAD-binding_protein"/>
</dbReference>
<dbReference type="Gramene" id="PNW71063">
    <property type="protein sequence ID" value="PNW71063"/>
    <property type="gene ID" value="CHLRE_17g744997v5"/>
</dbReference>
<sequence>MALRPFSSRLASPAWQTTSLPVPHLQRHTSGVATAAAGPGPTGSTARGGKAGGSGRGGGRGRSPERGDSGRSDGGRGSSSGSGRSSAATSRGGTSRGGGVSRGGGRSGGGEARRSAPATSGAAAGSGRGPAAEAAALNPRGERSSQQAQQQQQQQQQHSAGGGGAWRVYGVSVPAWKDPGKDDISVHPALHEAVCWRLGATTARLPAAAIRLVRKSFDARKAQAAADPRGGGRSDGGGRGSRDRHSSGRGGRAGPSRDGNGSSGGVSSYGHISGSKSFVYVVDVAAGAVAAAGVGAHKLVPRSGQLERVGLEDSAEDLAAAAARRQPQLTSPPPPVGDAAERLRRADPVVVVGSGPAGLFAALSLAEAGARVVLLERGQPVEQRGRDIGAFIVRRRLDPDSNLCYGEGGAGTWSDGKLTTRIGRNADPVRRVLQALVDFGAPESILVAGKPHLGTDALVRILKRFRAHLQAAGVDVRFGAQVKELAVRRGRCEGVRLTSGEEIRASGVVLAVGHSARPLYRTLSAAGVLLTAKPFAVGFRIEHPQSLIDEIQYGAEDAAVVMRGKGRLPVADYSLVAEVMDRLTTPAAAAAAEAAGVAAPWSESADGNTAQALRAAAADAPGIAPPVDGGADCVAEPNGGEGGGGMTEASPSSLSSPSSDKRGVYSFCMCPGGQIVSTSTNEQELCLNGMSFSRRNSIWANAALVVAVRPSDWAHLEQQHGALAGMELQLEYERAGAAMGGYNFTAPVQRVTDFMSGDLSVGTLPSSSYRLGVLSAPLHQLYAPPLTEALRQALRRFDRRLRGFVTEAALLHGVETRTSAPVRMDRDPTTCQSVTMPGLFPAGEGAGYAGGIMSAAVDGLRVGEAVAAHLLALAD</sequence>
<feature type="domain" description="FAD-dependent oxidoreductase 2 FAD-binding" evidence="4">
    <location>
        <begin position="349"/>
        <end position="381"/>
    </location>
</feature>
<dbReference type="Pfam" id="PF21688">
    <property type="entry name" value="FAD-depend_C"/>
    <property type="match status" value="2"/>
</dbReference>
<proteinExistence type="predicted"/>
<accession>A0A2K3CS05</accession>
<keyword evidence="1" id="KW-0285">Flavoprotein</keyword>
<dbReference type="Proteomes" id="UP000006906">
    <property type="component" value="Chromosome 17"/>
</dbReference>
<dbReference type="OrthoDB" id="2690153at2759"/>
<dbReference type="FunCoup" id="A0A2K3CS05">
    <property type="interactions" value="245"/>
</dbReference>
<dbReference type="PRINTS" id="PR00411">
    <property type="entry name" value="PNDRDTASEI"/>
</dbReference>
<dbReference type="SUPFAM" id="SSF51905">
    <property type="entry name" value="FAD/NAD(P)-binding domain"/>
    <property type="match status" value="2"/>
</dbReference>
<evidence type="ECO:0000313" key="7">
    <source>
        <dbReference type="Proteomes" id="UP000006906"/>
    </source>
</evidence>
<dbReference type="InterPro" id="IPR036188">
    <property type="entry name" value="FAD/NAD-bd_sf"/>
</dbReference>
<dbReference type="GO" id="GO:0015979">
    <property type="term" value="P:photosynthesis"/>
    <property type="evidence" value="ECO:0000318"/>
    <property type="project" value="GO_Central"/>
</dbReference>
<evidence type="ECO:0000256" key="3">
    <source>
        <dbReference type="SAM" id="MobiDB-lite"/>
    </source>
</evidence>
<gene>
    <name evidence="6" type="ORF">CHLRE_17g744997v5</name>
</gene>
<keyword evidence="2" id="KW-0560">Oxidoreductase</keyword>
<feature type="compositionally biased region" description="Basic and acidic residues" evidence="3">
    <location>
        <begin position="62"/>
        <end position="74"/>
    </location>
</feature>
<evidence type="ECO:0000256" key="2">
    <source>
        <dbReference type="ARBA" id="ARBA00023002"/>
    </source>
</evidence>
<feature type="compositionally biased region" description="Gly residues" evidence="3">
    <location>
        <begin position="229"/>
        <end position="239"/>
    </location>
</feature>
<dbReference type="GeneID" id="5729147"/>
<dbReference type="InterPro" id="IPR049516">
    <property type="entry name" value="FAD-depend_C"/>
</dbReference>
<name>A0A2K3CS05_CHLRE</name>
<dbReference type="InParanoid" id="A0A2K3CS05"/>
<feature type="compositionally biased region" description="Low complexity" evidence="3">
    <location>
        <begin position="29"/>
        <end position="48"/>
    </location>
</feature>
<evidence type="ECO:0000259" key="4">
    <source>
        <dbReference type="Pfam" id="PF00890"/>
    </source>
</evidence>
<feature type="domain" description="FAD-dependent protein C-terminal" evidence="5">
    <location>
        <begin position="652"/>
        <end position="818"/>
    </location>
</feature>
<dbReference type="OMA" id="RNSIWAN"/>
<feature type="compositionally biased region" description="Gly residues" evidence="3">
    <location>
        <begin position="94"/>
        <end position="110"/>
    </location>
</feature>
<dbReference type="GO" id="GO:0016491">
    <property type="term" value="F:oxidoreductase activity"/>
    <property type="evidence" value="ECO:0007669"/>
    <property type="project" value="UniProtKB-KW"/>
</dbReference>
<evidence type="ECO:0000259" key="5">
    <source>
        <dbReference type="Pfam" id="PF21688"/>
    </source>
</evidence>
<dbReference type="EMBL" id="CM008978">
    <property type="protein sequence ID" value="PNW71063.1"/>
    <property type="molecule type" value="Genomic_DNA"/>
</dbReference>
<protein>
    <submittedName>
        <fullName evidence="6">Uncharacterized protein</fullName>
    </submittedName>
</protein>
<dbReference type="Gene3D" id="3.50.50.60">
    <property type="entry name" value="FAD/NAD(P)-binding domain"/>
    <property type="match status" value="2"/>
</dbReference>
<reference evidence="6 7" key="1">
    <citation type="journal article" date="2007" name="Science">
        <title>The Chlamydomonas genome reveals the evolution of key animal and plant functions.</title>
        <authorList>
            <person name="Merchant S.S."/>
            <person name="Prochnik S.E."/>
            <person name="Vallon O."/>
            <person name="Harris E.H."/>
            <person name="Karpowicz S.J."/>
            <person name="Witman G.B."/>
            <person name="Terry A."/>
            <person name="Salamov A."/>
            <person name="Fritz-Laylin L.K."/>
            <person name="Marechal-Drouard L."/>
            <person name="Marshall W.F."/>
            <person name="Qu L.H."/>
            <person name="Nelson D.R."/>
            <person name="Sanderfoot A.A."/>
            <person name="Spalding M.H."/>
            <person name="Kapitonov V.V."/>
            <person name="Ren Q."/>
            <person name="Ferris P."/>
            <person name="Lindquist E."/>
            <person name="Shapiro H."/>
            <person name="Lucas S.M."/>
            <person name="Grimwood J."/>
            <person name="Schmutz J."/>
            <person name="Cardol P."/>
            <person name="Cerutti H."/>
            <person name="Chanfreau G."/>
            <person name="Chen C.L."/>
            <person name="Cognat V."/>
            <person name="Croft M.T."/>
            <person name="Dent R."/>
            <person name="Dutcher S."/>
            <person name="Fernandez E."/>
            <person name="Fukuzawa H."/>
            <person name="Gonzalez-Ballester D."/>
            <person name="Gonzalez-Halphen D."/>
            <person name="Hallmann A."/>
            <person name="Hanikenne M."/>
            <person name="Hippler M."/>
            <person name="Inwood W."/>
            <person name="Jabbari K."/>
            <person name="Kalanon M."/>
            <person name="Kuras R."/>
            <person name="Lefebvre P.A."/>
            <person name="Lemaire S.D."/>
            <person name="Lobanov A.V."/>
            <person name="Lohr M."/>
            <person name="Manuell A."/>
            <person name="Meier I."/>
            <person name="Mets L."/>
            <person name="Mittag M."/>
            <person name="Mittelmeier T."/>
            <person name="Moroney J.V."/>
            <person name="Moseley J."/>
            <person name="Napoli C."/>
            <person name="Nedelcu A.M."/>
            <person name="Niyogi K."/>
            <person name="Novoselov S.V."/>
            <person name="Paulsen I.T."/>
            <person name="Pazour G."/>
            <person name="Purton S."/>
            <person name="Ral J.P."/>
            <person name="Riano-Pachon D.M."/>
            <person name="Riekhof W."/>
            <person name="Rymarquis L."/>
            <person name="Schroda M."/>
            <person name="Stern D."/>
            <person name="Umen J."/>
            <person name="Willows R."/>
            <person name="Wilson N."/>
            <person name="Zimmer S.L."/>
            <person name="Allmer J."/>
            <person name="Balk J."/>
            <person name="Bisova K."/>
            <person name="Chen C.J."/>
            <person name="Elias M."/>
            <person name="Gendler K."/>
            <person name="Hauser C."/>
            <person name="Lamb M.R."/>
            <person name="Ledford H."/>
            <person name="Long J.C."/>
            <person name="Minagawa J."/>
            <person name="Page M.D."/>
            <person name="Pan J."/>
            <person name="Pootakham W."/>
            <person name="Roje S."/>
            <person name="Rose A."/>
            <person name="Stahlberg E."/>
            <person name="Terauchi A.M."/>
            <person name="Yang P."/>
            <person name="Ball S."/>
            <person name="Bowler C."/>
            <person name="Dieckmann C.L."/>
            <person name="Gladyshev V.N."/>
            <person name="Green P."/>
            <person name="Jorgensen R."/>
            <person name="Mayfield S."/>
            <person name="Mueller-Roeber B."/>
            <person name="Rajamani S."/>
            <person name="Sayre R.T."/>
            <person name="Brokstein P."/>
            <person name="Dubchak I."/>
            <person name="Goodstein D."/>
            <person name="Hornick L."/>
            <person name="Huang Y.W."/>
            <person name="Jhaveri J."/>
            <person name="Luo Y."/>
            <person name="Martinez D."/>
            <person name="Ngau W.C."/>
            <person name="Otillar B."/>
            <person name="Poliakov A."/>
            <person name="Porter A."/>
            <person name="Szajkowski L."/>
            <person name="Werner G."/>
            <person name="Zhou K."/>
            <person name="Grigoriev I.V."/>
            <person name="Rokhsar D.S."/>
            <person name="Grossman A.R."/>
        </authorList>
    </citation>
    <scope>NUCLEOTIDE SEQUENCE [LARGE SCALE GENOMIC DNA]</scope>
    <source>
        <strain evidence="7">CC-503</strain>
    </source>
</reference>
<feature type="compositionally biased region" description="Low complexity" evidence="3">
    <location>
        <begin position="81"/>
        <end position="93"/>
    </location>
</feature>
<feature type="compositionally biased region" description="Gly residues" evidence="3">
    <location>
        <begin position="49"/>
        <end position="61"/>
    </location>
</feature>
<keyword evidence="7" id="KW-1185">Reference proteome</keyword>
<evidence type="ECO:0000313" key="6">
    <source>
        <dbReference type="EMBL" id="PNW71063.1"/>
    </source>
</evidence>
<dbReference type="Pfam" id="PF00890">
    <property type="entry name" value="FAD_binding_2"/>
    <property type="match status" value="1"/>
</dbReference>
<dbReference type="PANTHER" id="PTHR42842">
    <property type="entry name" value="FAD/NAD(P)-BINDING OXIDOREDUCTASE"/>
    <property type="match status" value="1"/>
</dbReference>
<dbReference type="AlphaFoldDB" id="A0A2K3CS05"/>
<dbReference type="ExpressionAtlas" id="A0A2K3CS05">
    <property type="expression patterns" value="baseline and differential"/>
</dbReference>
<dbReference type="InterPro" id="IPR003953">
    <property type="entry name" value="FAD-dep_OxRdtase_2_FAD-bd"/>
</dbReference>
<feature type="region of interest" description="Disordered" evidence="3">
    <location>
        <begin position="219"/>
        <end position="268"/>
    </location>
</feature>
<dbReference type="PANTHER" id="PTHR42842:SF3">
    <property type="entry name" value="FAD_NAD(P)-BINDING OXIDOREDUCTASE FAMILY PROTEIN"/>
    <property type="match status" value="1"/>
</dbReference>
<dbReference type="RefSeq" id="XP_042915186.1">
    <property type="nucleotide sequence ID" value="XM_043072727.1"/>
</dbReference>
<feature type="compositionally biased region" description="Low complexity" evidence="3">
    <location>
        <begin position="254"/>
        <end position="268"/>
    </location>
</feature>
<feature type="region of interest" description="Disordered" evidence="3">
    <location>
        <begin position="321"/>
        <end position="340"/>
    </location>
</feature>
<dbReference type="STRING" id="3055.A0A2K3CS05"/>
<feature type="region of interest" description="Disordered" evidence="3">
    <location>
        <begin position="1"/>
        <end position="166"/>
    </location>
</feature>
<feature type="region of interest" description="Disordered" evidence="3">
    <location>
        <begin position="627"/>
        <end position="658"/>
    </location>
</feature>
<dbReference type="KEGG" id="cre:CHLRE_17g744997v5"/>